<dbReference type="InterPro" id="IPR011324">
    <property type="entry name" value="Cytotoxic_necrot_fac-like_cat"/>
</dbReference>
<dbReference type="PANTHER" id="PTHR35147:SF1">
    <property type="entry name" value="CHEMORECEPTOR GLUTAMINE DEAMIDASE CHED-RELATED"/>
    <property type="match status" value="1"/>
</dbReference>
<evidence type="ECO:0000313" key="4">
    <source>
        <dbReference type="EMBL" id="SHG93200.1"/>
    </source>
</evidence>
<dbReference type="InterPro" id="IPR038592">
    <property type="entry name" value="CheD-like_sf"/>
</dbReference>
<sequence>MSNIIKVGMADYKIGKENDILITLGLGSCVGIVLYDKFKKVGGMAHIMLPSSKEIKNNSNKAKFADTAIEELITDMIKKGASKNRLTAKIAGGAQMFNISIKSDTLNIGKRNVIAVKEKLSEHKISIIGEDVLGNYGRTIEFNCYNGELAIKAIGKGRKII</sequence>
<dbReference type="CDD" id="cd16352">
    <property type="entry name" value="CheD"/>
    <property type="match status" value="1"/>
</dbReference>
<dbReference type="EC" id="3.5.1.44" evidence="3"/>
<dbReference type="PANTHER" id="PTHR35147">
    <property type="entry name" value="CHEMORECEPTOR GLUTAMINE DEAMIDASE CHED-RELATED"/>
    <property type="match status" value="1"/>
</dbReference>
<evidence type="ECO:0000256" key="3">
    <source>
        <dbReference type="HAMAP-Rule" id="MF_01440"/>
    </source>
</evidence>
<name>A0A1M5NUL4_9FIRM</name>
<dbReference type="Gene3D" id="3.30.1330.200">
    <property type="match status" value="1"/>
</dbReference>
<dbReference type="GO" id="GO:0050568">
    <property type="term" value="F:protein-glutamine glutaminase activity"/>
    <property type="evidence" value="ECO:0007669"/>
    <property type="project" value="UniProtKB-UniRule"/>
</dbReference>
<dbReference type="RefSeq" id="WP_072723028.1">
    <property type="nucleotide sequence ID" value="NZ_FQXH01000005.1"/>
</dbReference>
<dbReference type="InterPro" id="IPR005659">
    <property type="entry name" value="Chemorcpt_Glu_NH3ase_CheD"/>
</dbReference>
<evidence type="ECO:0000256" key="1">
    <source>
        <dbReference type="ARBA" id="ARBA00022500"/>
    </source>
</evidence>
<proteinExistence type="inferred from homology"/>
<dbReference type="SUPFAM" id="SSF64438">
    <property type="entry name" value="CNF1/YfiH-like putative cysteine hydrolases"/>
    <property type="match status" value="1"/>
</dbReference>
<comment type="similarity">
    <text evidence="3">Belongs to the CheD family.</text>
</comment>
<dbReference type="STRING" id="1123350.SAMN02744040_00228"/>
<protein>
    <recommendedName>
        <fullName evidence="3">Probable chemoreceptor glutamine deamidase CheD</fullName>
        <ecNumber evidence="3">3.5.1.44</ecNumber>
    </recommendedName>
</protein>
<dbReference type="Proteomes" id="UP000242520">
    <property type="component" value="Unassembled WGS sequence"/>
</dbReference>
<organism evidence="4 5">
    <name type="scientific">Tepidibacter thalassicus DSM 15285</name>
    <dbReference type="NCBI Taxonomy" id="1123350"/>
    <lineage>
        <taxon>Bacteria</taxon>
        <taxon>Bacillati</taxon>
        <taxon>Bacillota</taxon>
        <taxon>Clostridia</taxon>
        <taxon>Peptostreptococcales</taxon>
        <taxon>Peptostreptococcaceae</taxon>
        <taxon>Tepidibacter</taxon>
    </lineage>
</organism>
<keyword evidence="2 3" id="KW-0378">Hydrolase</keyword>
<keyword evidence="5" id="KW-1185">Reference proteome</keyword>
<evidence type="ECO:0000256" key="2">
    <source>
        <dbReference type="ARBA" id="ARBA00022801"/>
    </source>
</evidence>
<accession>A0A1M5NUL4</accession>
<dbReference type="OrthoDB" id="9807202at2"/>
<evidence type="ECO:0000313" key="5">
    <source>
        <dbReference type="Proteomes" id="UP000242520"/>
    </source>
</evidence>
<dbReference type="Pfam" id="PF03975">
    <property type="entry name" value="CheD"/>
    <property type="match status" value="1"/>
</dbReference>
<dbReference type="HAMAP" id="MF_01440">
    <property type="entry name" value="CheD"/>
    <property type="match status" value="1"/>
</dbReference>
<comment type="catalytic activity">
    <reaction evidence="3">
        <text>L-glutaminyl-[protein] + H2O = L-glutamyl-[protein] + NH4(+)</text>
        <dbReference type="Rhea" id="RHEA:16441"/>
        <dbReference type="Rhea" id="RHEA-COMP:10207"/>
        <dbReference type="Rhea" id="RHEA-COMP:10208"/>
        <dbReference type="ChEBI" id="CHEBI:15377"/>
        <dbReference type="ChEBI" id="CHEBI:28938"/>
        <dbReference type="ChEBI" id="CHEBI:29973"/>
        <dbReference type="ChEBI" id="CHEBI:30011"/>
        <dbReference type="EC" id="3.5.1.44"/>
    </reaction>
</comment>
<keyword evidence="1 3" id="KW-0145">Chemotaxis</keyword>
<comment type="function">
    <text evidence="3">Probably deamidates glutamine residues to glutamate on methyl-accepting chemotaxis receptors (MCPs), playing an important role in chemotaxis.</text>
</comment>
<dbReference type="GO" id="GO:0006935">
    <property type="term" value="P:chemotaxis"/>
    <property type="evidence" value="ECO:0007669"/>
    <property type="project" value="UniProtKB-UniRule"/>
</dbReference>
<dbReference type="EMBL" id="FQXH01000005">
    <property type="protein sequence ID" value="SHG93200.1"/>
    <property type="molecule type" value="Genomic_DNA"/>
</dbReference>
<gene>
    <name evidence="3" type="primary">cheD</name>
    <name evidence="4" type="ORF">SAMN02744040_00228</name>
</gene>
<reference evidence="5" key="1">
    <citation type="submission" date="2016-11" db="EMBL/GenBank/DDBJ databases">
        <authorList>
            <person name="Varghese N."/>
            <person name="Submissions S."/>
        </authorList>
    </citation>
    <scope>NUCLEOTIDE SEQUENCE [LARGE SCALE GENOMIC DNA]</scope>
    <source>
        <strain evidence="5">DSM 15285</strain>
    </source>
</reference>
<dbReference type="AlphaFoldDB" id="A0A1M5NUL4"/>